<organism evidence="2 3">
    <name type="scientific">Kibdelosporangium philippinense</name>
    <dbReference type="NCBI Taxonomy" id="211113"/>
    <lineage>
        <taxon>Bacteria</taxon>
        <taxon>Bacillati</taxon>
        <taxon>Actinomycetota</taxon>
        <taxon>Actinomycetes</taxon>
        <taxon>Pseudonocardiales</taxon>
        <taxon>Pseudonocardiaceae</taxon>
        <taxon>Kibdelosporangium</taxon>
    </lineage>
</organism>
<dbReference type="EMBL" id="JAJVCN010000001">
    <property type="protein sequence ID" value="MCE7001403.1"/>
    <property type="molecule type" value="Genomic_DNA"/>
</dbReference>
<evidence type="ECO:0000313" key="2">
    <source>
        <dbReference type="EMBL" id="MCE7001403.1"/>
    </source>
</evidence>
<dbReference type="Gene3D" id="3.40.1080.10">
    <property type="entry name" value="Glutaconate Coenzyme A-transferase"/>
    <property type="match status" value="1"/>
</dbReference>
<name>A0ABS8Z098_9PSEU</name>
<dbReference type="RefSeq" id="WP_233722471.1">
    <property type="nucleotide sequence ID" value="NZ_JAJVCN010000001.1"/>
</dbReference>
<dbReference type="InterPro" id="IPR004165">
    <property type="entry name" value="CoA_trans_fam_I"/>
</dbReference>
<dbReference type="PANTHER" id="PTHR43293">
    <property type="entry name" value="ACETATE COA-TRANSFERASE YDIF"/>
    <property type="match status" value="1"/>
</dbReference>
<accession>A0ABS8Z098</accession>
<sequence>MTYTTDEMMTVAAARVLRDGASCFVGIGLPSTAANLARATHAPDLVLIYESGCIGAKPDRLPLSIGDGILAETADSLVSVPEIFNYWLQPGRIDVGFLGAAQLDKHGNINTTVIGDYADPKVRLPGAGGAPEIAASCKEVVIIVRQSKRTFIDKLDFVTSVGLGDRSTFTGSGPQMIITDLGVLRPVDSEFTLTQIHPGVEVSQAIEATGWELKVSPSLTETPPPTDSELTALRKLAG</sequence>
<evidence type="ECO:0000256" key="1">
    <source>
        <dbReference type="ARBA" id="ARBA00007047"/>
    </source>
</evidence>
<proteinExistence type="inferred from homology"/>
<dbReference type="SMART" id="SM00882">
    <property type="entry name" value="CoA_trans"/>
    <property type="match status" value="1"/>
</dbReference>
<protein>
    <submittedName>
        <fullName evidence="2">CoA-transferase subunit beta</fullName>
    </submittedName>
</protein>
<dbReference type="InterPro" id="IPR037171">
    <property type="entry name" value="NagB/RpiA_transferase-like"/>
</dbReference>
<comment type="similarity">
    <text evidence="1">Belongs to the 3-oxoacid CoA-transferase subunit B family.</text>
</comment>
<comment type="caution">
    <text evidence="2">The sequence shown here is derived from an EMBL/GenBank/DDBJ whole genome shotgun (WGS) entry which is preliminary data.</text>
</comment>
<dbReference type="SUPFAM" id="SSF100950">
    <property type="entry name" value="NagB/RpiA/CoA transferase-like"/>
    <property type="match status" value="1"/>
</dbReference>
<dbReference type="Pfam" id="PF01144">
    <property type="entry name" value="CoA_trans"/>
    <property type="match status" value="1"/>
</dbReference>
<gene>
    <name evidence="2" type="ORF">LWC34_00890</name>
</gene>
<dbReference type="Proteomes" id="UP001521150">
    <property type="component" value="Unassembled WGS sequence"/>
</dbReference>
<dbReference type="PANTHER" id="PTHR43293:SF3">
    <property type="entry name" value="CHOLESTEROL RING-CLEAVING HYDROLASE IPDB SUBUNIT"/>
    <property type="match status" value="1"/>
</dbReference>
<reference evidence="2 3" key="1">
    <citation type="submission" date="2021-12" db="EMBL/GenBank/DDBJ databases">
        <title>Genome sequence of Kibdelosporangium philippinense ATCC 49844.</title>
        <authorList>
            <person name="Fedorov E.A."/>
            <person name="Omeragic M."/>
            <person name="Shalygina K.F."/>
            <person name="Maclea K.S."/>
        </authorList>
    </citation>
    <scope>NUCLEOTIDE SEQUENCE [LARGE SCALE GENOMIC DNA]</scope>
    <source>
        <strain evidence="2 3">ATCC 49844</strain>
    </source>
</reference>
<keyword evidence="3" id="KW-1185">Reference proteome</keyword>
<evidence type="ECO:0000313" key="3">
    <source>
        <dbReference type="Proteomes" id="UP001521150"/>
    </source>
</evidence>